<evidence type="ECO:0000256" key="1">
    <source>
        <dbReference type="ARBA" id="ARBA00004429"/>
    </source>
</evidence>
<protein>
    <recommendedName>
        <fullName evidence="7">MFS-type drug efflux transporter P55</fullName>
    </recommendedName>
</protein>
<feature type="transmembrane region" description="Helical" evidence="8">
    <location>
        <begin position="112"/>
        <end position="133"/>
    </location>
</feature>
<dbReference type="Proteomes" id="UP000193040">
    <property type="component" value="Unassembled WGS sequence"/>
</dbReference>
<dbReference type="AlphaFoldDB" id="A0A1X0XYU2"/>
<evidence type="ECO:0000256" key="6">
    <source>
        <dbReference type="ARBA" id="ARBA00023136"/>
    </source>
</evidence>
<name>A0A1X0XYU2_MYCSI</name>
<feature type="transmembrane region" description="Helical" evidence="8">
    <location>
        <begin position="140"/>
        <end position="165"/>
    </location>
</feature>
<feature type="transmembrane region" description="Helical" evidence="8">
    <location>
        <begin position="203"/>
        <end position="223"/>
    </location>
</feature>
<feature type="transmembrane region" description="Helical" evidence="8">
    <location>
        <begin position="409"/>
        <end position="435"/>
    </location>
</feature>
<feature type="transmembrane region" description="Helical" evidence="8">
    <location>
        <begin position="235"/>
        <end position="253"/>
    </location>
</feature>
<feature type="transmembrane region" description="Helical" evidence="8">
    <location>
        <begin position="171"/>
        <end position="191"/>
    </location>
</feature>
<dbReference type="EMBL" id="MZZM01000025">
    <property type="protein sequence ID" value="ORJ58046.1"/>
    <property type="molecule type" value="Genomic_DNA"/>
</dbReference>
<keyword evidence="4 8" id="KW-0812">Transmembrane</keyword>
<dbReference type="Gene3D" id="1.20.1720.10">
    <property type="entry name" value="Multidrug resistance protein D"/>
    <property type="match status" value="1"/>
</dbReference>
<evidence type="ECO:0000256" key="7">
    <source>
        <dbReference type="ARBA" id="ARBA00044273"/>
    </source>
</evidence>
<dbReference type="InterPro" id="IPR011701">
    <property type="entry name" value="MFS"/>
</dbReference>
<feature type="transmembrane region" description="Helical" evidence="8">
    <location>
        <begin position="476"/>
        <end position="494"/>
    </location>
</feature>
<evidence type="ECO:0000313" key="10">
    <source>
        <dbReference type="EMBL" id="ORJ58046.1"/>
    </source>
</evidence>
<keyword evidence="3" id="KW-0997">Cell inner membrane</keyword>
<comment type="caution">
    <text evidence="10">The sequence shown here is derived from an EMBL/GenBank/DDBJ whole genome shotgun (WGS) entry which is preliminary data.</text>
</comment>
<dbReference type="CDD" id="cd17321">
    <property type="entry name" value="MFS_MMR_MDR_like"/>
    <property type="match status" value="1"/>
</dbReference>
<feature type="domain" description="Major facilitator superfamily (MFS) profile" evidence="9">
    <location>
        <begin position="10"/>
        <end position="499"/>
    </location>
</feature>
<proteinExistence type="predicted"/>
<feature type="transmembrane region" description="Helical" evidence="8">
    <location>
        <begin position="49"/>
        <end position="67"/>
    </location>
</feature>
<accession>A0A1X0XYU2</accession>
<dbReference type="PANTHER" id="PTHR23501:SF191">
    <property type="entry name" value="VACUOLAR BASIC AMINO ACID TRANSPORTER 4"/>
    <property type="match status" value="1"/>
</dbReference>
<keyword evidence="6 8" id="KW-0472">Membrane</keyword>
<evidence type="ECO:0000313" key="11">
    <source>
        <dbReference type="Proteomes" id="UP000193040"/>
    </source>
</evidence>
<dbReference type="SUPFAM" id="SSF103473">
    <property type="entry name" value="MFS general substrate transporter"/>
    <property type="match status" value="1"/>
</dbReference>
<organism evidence="10 11">
    <name type="scientific">Mycobacterium simiae</name>
    <name type="common">Mycobacterium habana</name>
    <dbReference type="NCBI Taxonomy" id="1784"/>
    <lineage>
        <taxon>Bacteria</taxon>
        <taxon>Bacillati</taxon>
        <taxon>Actinomycetota</taxon>
        <taxon>Actinomycetes</taxon>
        <taxon>Mycobacteriales</taxon>
        <taxon>Mycobacteriaceae</taxon>
        <taxon>Mycobacterium</taxon>
        <taxon>Mycobacterium simiae complex</taxon>
    </lineage>
</organism>
<feature type="transmembrane region" description="Helical" evidence="8">
    <location>
        <begin position="79"/>
        <end position="100"/>
    </location>
</feature>
<dbReference type="InterPro" id="IPR036259">
    <property type="entry name" value="MFS_trans_sf"/>
</dbReference>
<evidence type="ECO:0000256" key="4">
    <source>
        <dbReference type="ARBA" id="ARBA00022692"/>
    </source>
</evidence>
<dbReference type="Gene3D" id="1.20.1250.20">
    <property type="entry name" value="MFS general substrate transporter like domains"/>
    <property type="match status" value="1"/>
</dbReference>
<dbReference type="GO" id="GO:0005886">
    <property type="term" value="C:plasma membrane"/>
    <property type="evidence" value="ECO:0007669"/>
    <property type="project" value="UniProtKB-SubCell"/>
</dbReference>
<dbReference type="PROSITE" id="PS50850">
    <property type="entry name" value="MFS"/>
    <property type="match status" value="1"/>
</dbReference>
<sequence length="517" mass="54917">MSMRAGRGIAISAGSLAVLLGALDAYVVVTIMRDIMSDVHIPINQLQRITWIITMYLLGYIAAMPLLGRASDRFGRKLVLQVSLALFIIGSVITALAGHWGDFHLLIAGRTVQGIASGALLPVTLALGADLWAQRNRASVLGGIGAAQELGSVLGPLYGIFIVWVFHQWQYVFWINVPLTLLAMVAIQFSLPSHQQVDEPEKVDVVGGVLLAIALGLAVIGLYNPQPDGKTILPSYGLPLVIGAAVVGVLFILWERFSRTRLIDPTGVHFRPFLSALGASVCAGAALMVTLVNVELFGQGVLQMDQTAAAGLLLWFLIALPIGAVLGGFIATRIGDRAMTFLGLLIAAYGYWLIHYWRQDVMSQHHDLFGVSLPLVHTDLLVAGLGLGLVIGPLTSAALRVVPSAQHGIASAAVVVARMTGMLIGVAALSAWGLYRFNQIIAGLSAKISPDATLFERVAAQATLYLKAFAMMYGDIFAATVVICVVGALLGLLLGSRKHHAEEPALPPQEAVALGER</sequence>
<comment type="subcellular location">
    <subcellularLocation>
        <location evidence="1">Cell inner membrane</location>
        <topology evidence="1">Multi-pass membrane protein</topology>
    </subcellularLocation>
</comment>
<evidence type="ECO:0000256" key="3">
    <source>
        <dbReference type="ARBA" id="ARBA00022519"/>
    </source>
</evidence>
<dbReference type="InterPro" id="IPR005829">
    <property type="entry name" value="Sugar_transporter_CS"/>
</dbReference>
<evidence type="ECO:0000259" key="9">
    <source>
        <dbReference type="PROSITE" id="PS50850"/>
    </source>
</evidence>
<dbReference type="Pfam" id="PF07690">
    <property type="entry name" value="MFS_1"/>
    <property type="match status" value="1"/>
</dbReference>
<evidence type="ECO:0000256" key="8">
    <source>
        <dbReference type="SAM" id="Phobius"/>
    </source>
</evidence>
<reference evidence="10 11" key="1">
    <citation type="submission" date="2017-03" db="EMBL/GenBank/DDBJ databases">
        <title>Genomic insights into Mycobacterium simiae human colonization.</title>
        <authorList>
            <person name="Steffani J.L."/>
            <person name="Brunck M.E."/>
            <person name="Cruz E."/>
            <person name="Montiel R."/>
            <person name="Barona F."/>
        </authorList>
    </citation>
    <scope>NUCLEOTIDE SEQUENCE [LARGE SCALE GENOMIC DNA]</scope>
    <source>
        <strain evidence="10 11">MsiGto</strain>
    </source>
</reference>
<gene>
    <name evidence="10" type="ORF">B5M45_20985</name>
</gene>
<keyword evidence="11" id="KW-1185">Reference proteome</keyword>
<feature type="transmembrane region" description="Helical" evidence="8">
    <location>
        <begin position="273"/>
        <end position="292"/>
    </location>
</feature>
<dbReference type="PANTHER" id="PTHR23501">
    <property type="entry name" value="MAJOR FACILITATOR SUPERFAMILY"/>
    <property type="match status" value="1"/>
</dbReference>
<dbReference type="PROSITE" id="PS00216">
    <property type="entry name" value="SUGAR_TRANSPORT_1"/>
    <property type="match status" value="1"/>
</dbReference>
<feature type="transmembrane region" description="Helical" evidence="8">
    <location>
        <begin position="380"/>
        <end position="402"/>
    </location>
</feature>
<evidence type="ECO:0000256" key="5">
    <source>
        <dbReference type="ARBA" id="ARBA00022989"/>
    </source>
</evidence>
<dbReference type="GO" id="GO:0022857">
    <property type="term" value="F:transmembrane transporter activity"/>
    <property type="evidence" value="ECO:0007669"/>
    <property type="project" value="InterPro"/>
</dbReference>
<feature type="transmembrane region" description="Helical" evidence="8">
    <location>
        <begin position="312"/>
        <end position="331"/>
    </location>
</feature>
<dbReference type="InterPro" id="IPR020846">
    <property type="entry name" value="MFS_dom"/>
</dbReference>
<feature type="transmembrane region" description="Helical" evidence="8">
    <location>
        <begin position="338"/>
        <end position="357"/>
    </location>
</feature>
<keyword evidence="5 8" id="KW-1133">Transmembrane helix</keyword>
<evidence type="ECO:0000256" key="2">
    <source>
        <dbReference type="ARBA" id="ARBA00022448"/>
    </source>
</evidence>
<dbReference type="STRING" id="1784.VC42_25380"/>
<keyword evidence="3" id="KW-1003">Cell membrane</keyword>
<keyword evidence="2" id="KW-0813">Transport</keyword>